<feature type="transmembrane region" description="Helical" evidence="3">
    <location>
        <begin position="96"/>
        <end position="114"/>
    </location>
</feature>
<keyword evidence="3" id="KW-0812">Transmembrane</keyword>
<dbReference type="InterPro" id="IPR043128">
    <property type="entry name" value="Rev_trsase/Diguanyl_cyclase"/>
</dbReference>
<dbReference type="SUPFAM" id="SSF55073">
    <property type="entry name" value="Nucleotide cyclase"/>
    <property type="match status" value="1"/>
</dbReference>
<feature type="domain" description="GGDEF" evidence="4">
    <location>
        <begin position="254"/>
        <end position="385"/>
    </location>
</feature>
<evidence type="ECO:0000256" key="1">
    <source>
        <dbReference type="ARBA" id="ARBA00012528"/>
    </source>
</evidence>
<feature type="transmembrane region" description="Helical" evidence="3">
    <location>
        <begin position="6"/>
        <end position="27"/>
    </location>
</feature>
<dbReference type="EMBL" id="JACHGJ010000002">
    <property type="protein sequence ID" value="MBB6479554.1"/>
    <property type="molecule type" value="Genomic_DNA"/>
</dbReference>
<comment type="caution">
    <text evidence="5">The sequence shown here is derived from an EMBL/GenBank/DDBJ whole genome shotgun (WGS) entry which is preliminary data.</text>
</comment>
<dbReference type="Pfam" id="PF00990">
    <property type="entry name" value="GGDEF"/>
    <property type="match status" value="1"/>
</dbReference>
<dbReference type="InterPro" id="IPR029787">
    <property type="entry name" value="Nucleotide_cyclase"/>
</dbReference>
<dbReference type="SMART" id="SM00267">
    <property type="entry name" value="GGDEF"/>
    <property type="match status" value="1"/>
</dbReference>
<feature type="transmembrane region" description="Helical" evidence="3">
    <location>
        <begin position="120"/>
        <end position="142"/>
    </location>
</feature>
<keyword evidence="6" id="KW-1185">Reference proteome</keyword>
<protein>
    <recommendedName>
        <fullName evidence="1">diguanylate cyclase</fullName>
        <ecNumber evidence="1">2.7.7.65</ecNumber>
    </recommendedName>
</protein>
<dbReference type="NCBIfam" id="TIGR00254">
    <property type="entry name" value="GGDEF"/>
    <property type="match status" value="1"/>
</dbReference>
<evidence type="ECO:0000259" key="4">
    <source>
        <dbReference type="PROSITE" id="PS50887"/>
    </source>
</evidence>
<keyword evidence="3" id="KW-1133">Transmembrane helix</keyword>
<dbReference type="Proteomes" id="UP000587760">
    <property type="component" value="Unassembled WGS sequence"/>
</dbReference>
<comment type="catalytic activity">
    <reaction evidence="2">
        <text>2 GTP = 3',3'-c-di-GMP + 2 diphosphate</text>
        <dbReference type="Rhea" id="RHEA:24898"/>
        <dbReference type="ChEBI" id="CHEBI:33019"/>
        <dbReference type="ChEBI" id="CHEBI:37565"/>
        <dbReference type="ChEBI" id="CHEBI:58805"/>
        <dbReference type="EC" id="2.7.7.65"/>
    </reaction>
</comment>
<feature type="transmembrane region" description="Helical" evidence="3">
    <location>
        <begin position="188"/>
        <end position="216"/>
    </location>
</feature>
<dbReference type="FunFam" id="3.30.70.270:FF:000001">
    <property type="entry name" value="Diguanylate cyclase domain protein"/>
    <property type="match status" value="1"/>
</dbReference>
<dbReference type="GO" id="GO:0052621">
    <property type="term" value="F:diguanylate cyclase activity"/>
    <property type="evidence" value="ECO:0007669"/>
    <property type="project" value="UniProtKB-EC"/>
</dbReference>
<evidence type="ECO:0000313" key="5">
    <source>
        <dbReference type="EMBL" id="MBB6479554.1"/>
    </source>
</evidence>
<dbReference type="CDD" id="cd01949">
    <property type="entry name" value="GGDEF"/>
    <property type="match status" value="1"/>
</dbReference>
<keyword evidence="3" id="KW-0472">Membrane</keyword>
<dbReference type="PANTHER" id="PTHR45138:SF9">
    <property type="entry name" value="DIGUANYLATE CYCLASE DGCM-RELATED"/>
    <property type="match status" value="1"/>
</dbReference>
<feature type="transmembrane region" description="Helical" evidence="3">
    <location>
        <begin position="72"/>
        <end position="91"/>
    </location>
</feature>
<proteinExistence type="predicted"/>
<gene>
    <name evidence="5" type="ORF">HNR50_001212</name>
</gene>
<dbReference type="PANTHER" id="PTHR45138">
    <property type="entry name" value="REGULATORY COMPONENTS OF SENSORY TRANSDUCTION SYSTEM"/>
    <property type="match status" value="1"/>
</dbReference>
<evidence type="ECO:0000313" key="6">
    <source>
        <dbReference type="Proteomes" id="UP000587760"/>
    </source>
</evidence>
<feature type="transmembrane region" description="Helical" evidence="3">
    <location>
        <begin position="39"/>
        <end position="60"/>
    </location>
</feature>
<dbReference type="RefSeq" id="WP_184744905.1">
    <property type="nucleotide sequence ID" value="NZ_JACHGJ010000002.1"/>
</dbReference>
<evidence type="ECO:0000256" key="3">
    <source>
        <dbReference type="SAM" id="Phobius"/>
    </source>
</evidence>
<feature type="transmembrane region" description="Helical" evidence="3">
    <location>
        <begin position="154"/>
        <end position="176"/>
    </location>
</feature>
<evidence type="ECO:0000256" key="2">
    <source>
        <dbReference type="ARBA" id="ARBA00034247"/>
    </source>
</evidence>
<reference evidence="5 6" key="1">
    <citation type="submission" date="2020-08" db="EMBL/GenBank/DDBJ databases">
        <title>Genomic Encyclopedia of Type Strains, Phase IV (KMG-IV): sequencing the most valuable type-strain genomes for metagenomic binning, comparative biology and taxonomic classification.</title>
        <authorList>
            <person name="Goeker M."/>
        </authorList>
    </citation>
    <scope>NUCLEOTIDE SEQUENCE [LARGE SCALE GENOMIC DNA]</scope>
    <source>
        <strain evidence="5 6">DSM 2461</strain>
    </source>
</reference>
<name>A0A841R3C3_9SPIO</name>
<dbReference type="InterPro" id="IPR000160">
    <property type="entry name" value="GGDEF_dom"/>
</dbReference>
<organism evidence="5 6">
    <name type="scientific">Spirochaeta isovalerica</name>
    <dbReference type="NCBI Taxonomy" id="150"/>
    <lineage>
        <taxon>Bacteria</taxon>
        <taxon>Pseudomonadati</taxon>
        <taxon>Spirochaetota</taxon>
        <taxon>Spirochaetia</taxon>
        <taxon>Spirochaetales</taxon>
        <taxon>Spirochaetaceae</taxon>
        <taxon>Spirochaeta</taxon>
    </lineage>
</organism>
<dbReference type="PROSITE" id="PS50887">
    <property type="entry name" value="GGDEF"/>
    <property type="match status" value="1"/>
</dbReference>
<dbReference type="InterPro" id="IPR050469">
    <property type="entry name" value="Diguanylate_Cyclase"/>
</dbReference>
<dbReference type="AlphaFoldDB" id="A0A841R3C3"/>
<sequence>MQFPDIKTLGLVAMIISFLISGGLFRFAFGNRRFISIRLFAYGDLLLLAGLLLSSFKPVIPDVISLAGSNGLILLAFVFFISGTTSFLRILFPLQWLHWFLLALIAGALVYITMFDMPALPAIILINSFILGESVYGALLFIRDGRKGLSSQKNSMASGFTVIALYALLRIVMAILEQKTGRLIDPDLLFAVYFIVLIFFLINSGFSLIWIAGAVLEEDLDRRARLDPLTGALNRRAFLDELNREIARSKRQSLTFSLIMGDIDHFKEINDRNGHLAGDSVLMAFKALVEQNLRINDVLSRYGEEEFMILLPDTEKKNAVETAERIRKIVEINNHPFNGQDIRFTVSFGVTSFDMDAQNKDELLENTDIALYEAKAKGRNRVEFK</sequence>
<dbReference type="EC" id="2.7.7.65" evidence="1"/>
<dbReference type="Gene3D" id="3.30.70.270">
    <property type="match status" value="1"/>
</dbReference>
<accession>A0A841R3C3</accession>